<dbReference type="Pfam" id="PF23023">
    <property type="entry name" value="Anti-Pycsar_Apyc1"/>
    <property type="match status" value="1"/>
</dbReference>
<evidence type="ECO:0000313" key="1">
    <source>
        <dbReference type="EMBL" id="RAQ30628.1"/>
    </source>
</evidence>
<protein>
    <recommendedName>
        <fullName evidence="3">Metallo-beta-lactamase domain-containing protein</fullName>
    </recommendedName>
</protein>
<dbReference type="InterPro" id="IPR036866">
    <property type="entry name" value="RibonucZ/Hydroxyglut_hydro"/>
</dbReference>
<sequence>MELIFLGTGAADWKEPKKDGEYRGFTSTLIDGEILLDCTAHTLKRLREMQVDWAQISAVFFTHSHSDHCNPEAAGRLAEARRAAGLNPLKIYGESSWIAHVFTEGEGYWQLSALEPFQEVCLGAYRLLPLPSNHSSDYRLLAGSTGSGPAFKRETTLHYLLQAGGKAVLYALDGAWMLTGTWEALHGRQLDAWVVDCTIGPGHAGDYRIFEHNDLSMVQAMAQTLMAVTPYGPPVLRTGAPIVLNHLAKTLHPSQKELDEMLRPPFIAAYDGMSLRL</sequence>
<name>A0A328UGH3_9FIRM</name>
<proteinExistence type="predicted"/>
<comment type="caution">
    <text evidence="1">The sequence shown here is derived from an EMBL/GenBank/DDBJ whole genome shotgun (WGS) entry which is preliminary data.</text>
</comment>
<dbReference type="RefSeq" id="WP_112331823.1">
    <property type="nucleotide sequence ID" value="NZ_QLYR01000001.1"/>
</dbReference>
<dbReference type="AlphaFoldDB" id="A0A328UGH3"/>
<dbReference type="Proteomes" id="UP000249377">
    <property type="component" value="Unassembled WGS sequence"/>
</dbReference>
<dbReference type="Gene3D" id="3.60.15.10">
    <property type="entry name" value="Ribonuclease Z/Hydroxyacylglutathione hydrolase-like"/>
    <property type="match status" value="1"/>
</dbReference>
<dbReference type="EMBL" id="QLYR01000001">
    <property type="protein sequence ID" value="RAQ30628.1"/>
    <property type="molecule type" value="Genomic_DNA"/>
</dbReference>
<accession>A0A328UGH3</accession>
<evidence type="ECO:0008006" key="3">
    <source>
        <dbReference type="Google" id="ProtNLM"/>
    </source>
</evidence>
<evidence type="ECO:0000313" key="2">
    <source>
        <dbReference type="Proteomes" id="UP000249377"/>
    </source>
</evidence>
<organism evidence="1 2">
    <name type="scientific">Hydrogeniiclostridium mannosilyticum</name>
    <dbReference type="NCBI Taxonomy" id="2764322"/>
    <lineage>
        <taxon>Bacteria</taxon>
        <taxon>Bacillati</taxon>
        <taxon>Bacillota</taxon>
        <taxon>Clostridia</taxon>
        <taxon>Eubacteriales</taxon>
        <taxon>Acutalibacteraceae</taxon>
        <taxon>Hydrogeniiclostridium</taxon>
    </lineage>
</organism>
<keyword evidence="2" id="KW-1185">Reference proteome</keyword>
<gene>
    <name evidence="1" type="ORF">DPQ25_03840</name>
</gene>
<reference evidence="1 2" key="1">
    <citation type="submission" date="2018-06" db="EMBL/GenBank/DDBJ databases">
        <title>Noncontiguous genome sequence of Ruminococcaceae bacterium ASD2818.</title>
        <authorList>
            <person name="Chaplin A.V."/>
            <person name="Sokolova S.R."/>
            <person name="Kochetkova T.O."/>
            <person name="Goltsov A.Y."/>
            <person name="Trofimov D.Y."/>
            <person name="Efimov B.A."/>
        </authorList>
    </citation>
    <scope>NUCLEOTIDE SEQUENCE [LARGE SCALE GENOMIC DNA]</scope>
    <source>
        <strain evidence="1 2">ASD2818</strain>
    </source>
</reference>
<dbReference type="SUPFAM" id="SSF56281">
    <property type="entry name" value="Metallo-hydrolase/oxidoreductase"/>
    <property type="match status" value="1"/>
</dbReference>